<evidence type="ECO:0000313" key="2">
    <source>
        <dbReference type="Proteomes" id="UP000837857"/>
    </source>
</evidence>
<dbReference type="EMBL" id="OW152818">
    <property type="protein sequence ID" value="CAH2071933.1"/>
    <property type="molecule type" value="Genomic_DNA"/>
</dbReference>
<sequence>MEPYRPAAAARTGWPSRAPRNCTHVRFAIDCAARAASAATRLGGWRRGARGGVCAGGSDARAPTPPVLSSLQTAADRTRGDSAALTHTYNQTHPGARGRDILCETSAIPERTQWWQAGNRYTPPLRYVTTTLAALAPLLPSLATCDTRSPVPLKVWCITHYRLFTHVNYASDVIAALKRCGAAVRIADLSFASLL</sequence>
<name>A0ABN8J2V8_9NEOP</name>
<keyword evidence="2" id="KW-1185">Reference proteome</keyword>
<gene>
    <name evidence="1" type="ORF">IPOD504_LOCUS15331</name>
</gene>
<proteinExistence type="predicted"/>
<reference evidence="1" key="1">
    <citation type="submission" date="2022-03" db="EMBL/GenBank/DDBJ databases">
        <authorList>
            <person name="Martin H S."/>
        </authorList>
    </citation>
    <scope>NUCLEOTIDE SEQUENCE</scope>
</reference>
<dbReference type="Proteomes" id="UP000837857">
    <property type="component" value="Chromosome 6"/>
</dbReference>
<accession>A0ABN8J2V8</accession>
<protein>
    <submittedName>
        <fullName evidence="1">Uncharacterized protein</fullName>
    </submittedName>
</protein>
<organism evidence="1 2">
    <name type="scientific">Iphiclides podalirius</name>
    <name type="common">scarce swallowtail</name>
    <dbReference type="NCBI Taxonomy" id="110791"/>
    <lineage>
        <taxon>Eukaryota</taxon>
        <taxon>Metazoa</taxon>
        <taxon>Ecdysozoa</taxon>
        <taxon>Arthropoda</taxon>
        <taxon>Hexapoda</taxon>
        <taxon>Insecta</taxon>
        <taxon>Pterygota</taxon>
        <taxon>Neoptera</taxon>
        <taxon>Endopterygota</taxon>
        <taxon>Lepidoptera</taxon>
        <taxon>Glossata</taxon>
        <taxon>Ditrysia</taxon>
        <taxon>Papilionoidea</taxon>
        <taxon>Papilionidae</taxon>
        <taxon>Papilioninae</taxon>
        <taxon>Iphiclides</taxon>
    </lineage>
</organism>
<evidence type="ECO:0000313" key="1">
    <source>
        <dbReference type="EMBL" id="CAH2071933.1"/>
    </source>
</evidence>
<feature type="non-terminal residue" evidence="1">
    <location>
        <position position="195"/>
    </location>
</feature>